<proteinExistence type="predicted"/>
<organism evidence="1 2">
    <name type="scientific">Promicromonospora sukumoe</name>
    <dbReference type="NCBI Taxonomy" id="88382"/>
    <lineage>
        <taxon>Bacteria</taxon>
        <taxon>Bacillati</taxon>
        <taxon>Actinomycetota</taxon>
        <taxon>Actinomycetes</taxon>
        <taxon>Micrococcales</taxon>
        <taxon>Promicromonosporaceae</taxon>
        <taxon>Promicromonospora</taxon>
    </lineage>
</organism>
<evidence type="ECO:0000313" key="2">
    <source>
        <dbReference type="Proteomes" id="UP000540568"/>
    </source>
</evidence>
<sequence length="127" mass="14238">MTTEPEFVPLTFVEADHQKSARFSAEIQVTPWIDRRPPESWVYFFEDECRKMGIHWLSGGFAICRSDDVDAMPGGFTKAVERANNVFKAYLVSPALDQRGGELSDISEKAAQSEPGGLYRVVVSHIN</sequence>
<keyword evidence="2" id="KW-1185">Reference proteome</keyword>
<dbReference type="EMBL" id="JACGWV010000002">
    <property type="protein sequence ID" value="MBA8810313.1"/>
    <property type="molecule type" value="Genomic_DNA"/>
</dbReference>
<accession>A0A7W3PFV4</accession>
<name>A0A7W3PFV4_9MICO</name>
<dbReference type="AlphaFoldDB" id="A0A7W3PFV4"/>
<dbReference type="Proteomes" id="UP000540568">
    <property type="component" value="Unassembled WGS sequence"/>
</dbReference>
<protein>
    <submittedName>
        <fullName evidence="1">Uncharacterized protein</fullName>
    </submittedName>
</protein>
<gene>
    <name evidence="1" type="ORF">FHX71_004289</name>
</gene>
<evidence type="ECO:0000313" key="1">
    <source>
        <dbReference type="EMBL" id="MBA8810313.1"/>
    </source>
</evidence>
<comment type="caution">
    <text evidence="1">The sequence shown here is derived from an EMBL/GenBank/DDBJ whole genome shotgun (WGS) entry which is preliminary data.</text>
</comment>
<dbReference type="RefSeq" id="WP_182619441.1">
    <property type="nucleotide sequence ID" value="NZ_BAAATF010000018.1"/>
</dbReference>
<reference evidence="1 2" key="1">
    <citation type="submission" date="2020-07" db="EMBL/GenBank/DDBJ databases">
        <title>Sequencing the genomes of 1000 actinobacteria strains.</title>
        <authorList>
            <person name="Klenk H.-P."/>
        </authorList>
    </citation>
    <scope>NUCLEOTIDE SEQUENCE [LARGE SCALE GENOMIC DNA]</scope>
    <source>
        <strain evidence="1 2">DSM 44121</strain>
    </source>
</reference>